<dbReference type="Proteomes" id="UP000199287">
    <property type="component" value="Unassembled WGS sequence"/>
</dbReference>
<dbReference type="EC" id="4.4.1.13" evidence="2"/>
<name>A0A1I3ELH3_9FIRM</name>
<keyword evidence="8" id="KW-1185">Reference proteome</keyword>
<dbReference type="PANTHER" id="PTHR43525:SF1">
    <property type="entry name" value="PROTEIN MALY"/>
    <property type="match status" value="1"/>
</dbReference>
<dbReference type="InterPro" id="IPR027619">
    <property type="entry name" value="C-S_lyase_PatB-like"/>
</dbReference>
<dbReference type="SUPFAM" id="SSF53383">
    <property type="entry name" value="PLP-dependent transferases"/>
    <property type="match status" value="1"/>
</dbReference>
<dbReference type="GO" id="GO:0047804">
    <property type="term" value="F:cysteine-S-conjugate beta-lyase activity"/>
    <property type="evidence" value="ECO:0007669"/>
    <property type="project" value="UniProtKB-EC"/>
</dbReference>
<evidence type="ECO:0000256" key="2">
    <source>
        <dbReference type="ARBA" id="ARBA00012224"/>
    </source>
</evidence>
<dbReference type="EMBL" id="FOQA01000005">
    <property type="protein sequence ID" value="SFH99561.1"/>
    <property type="molecule type" value="Genomic_DNA"/>
</dbReference>
<dbReference type="CDD" id="cd00609">
    <property type="entry name" value="AAT_like"/>
    <property type="match status" value="1"/>
</dbReference>
<dbReference type="STRING" id="69895.SAMN05192551_10550"/>
<evidence type="ECO:0000256" key="4">
    <source>
        <dbReference type="ARBA" id="ARBA00023239"/>
    </source>
</evidence>
<evidence type="ECO:0000256" key="1">
    <source>
        <dbReference type="ARBA" id="ARBA00001933"/>
    </source>
</evidence>
<dbReference type="InterPro" id="IPR015424">
    <property type="entry name" value="PyrdxlP-dep_Trfase"/>
</dbReference>
<dbReference type="Gene3D" id="3.40.640.10">
    <property type="entry name" value="Type I PLP-dependent aspartate aminotransferase-like (Major domain)"/>
    <property type="match status" value="1"/>
</dbReference>
<organism evidence="7 8">
    <name type="scientific">Tindallia magadiensis</name>
    <dbReference type="NCBI Taxonomy" id="69895"/>
    <lineage>
        <taxon>Bacteria</taxon>
        <taxon>Bacillati</taxon>
        <taxon>Bacillota</taxon>
        <taxon>Clostridia</taxon>
        <taxon>Peptostreptococcales</taxon>
        <taxon>Tindalliaceae</taxon>
        <taxon>Tindallia</taxon>
    </lineage>
</organism>
<evidence type="ECO:0000256" key="3">
    <source>
        <dbReference type="ARBA" id="ARBA00022898"/>
    </source>
</evidence>
<dbReference type="InterPro" id="IPR004839">
    <property type="entry name" value="Aminotransferase_I/II_large"/>
</dbReference>
<comment type="cofactor">
    <cofactor evidence="1">
        <name>pyridoxal 5'-phosphate</name>
        <dbReference type="ChEBI" id="CHEBI:597326"/>
    </cofactor>
</comment>
<dbReference type="InterPro" id="IPR051798">
    <property type="entry name" value="Class-II_PLP-Dep_Aminotrans"/>
</dbReference>
<dbReference type="InterPro" id="IPR015422">
    <property type="entry name" value="PyrdxlP-dep_Trfase_small"/>
</dbReference>
<dbReference type="GO" id="GO:0030170">
    <property type="term" value="F:pyridoxal phosphate binding"/>
    <property type="evidence" value="ECO:0007669"/>
    <property type="project" value="InterPro"/>
</dbReference>
<dbReference type="InterPro" id="IPR015421">
    <property type="entry name" value="PyrdxlP-dep_Trfase_major"/>
</dbReference>
<dbReference type="PANTHER" id="PTHR43525">
    <property type="entry name" value="PROTEIN MALY"/>
    <property type="match status" value="1"/>
</dbReference>
<keyword evidence="4 7" id="KW-0456">Lyase</keyword>
<evidence type="ECO:0000256" key="5">
    <source>
        <dbReference type="ARBA" id="ARBA00037974"/>
    </source>
</evidence>
<evidence type="ECO:0000259" key="6">
    <source>
        <dbReference type="Pfam" id="PF00155"/>
    </source>
</evidence>
<dbReference type="AlphaFoldDB" id="A0A1I3ELH3"/>
<gene>
    <name evidence="7" type="ORF">SAMN05192551_10550</name>
</gene>
<feature type="domain" description="Aminotransferase class I/classII large" evidence="6">
    <location>
        <begin position="40"/>
        <end position="386"/>
    </location>
</feature>
<reference evidence="8" key="1">
    <citation type="submission" date="2016-10" db="EMBL/GenBank/DDBJ databases">
        <authorList>
            <person name="Varghese N."/>
            <person name="Submissions S."/>
        </authorList>
    </citation>
    <scope>NUCLEOTIDE SEQUENCE [LARGE SCALE GENOMIC DNA]</scope>
    <source>
        <strain evidence="8">Z-7934</strain>
    </source>
</reference>
<accession>A0A1I3ELH3</accession>
<evidence type="ECO:0000313" key="8">
    <source>
        <dbReference type="Proteomes" id="UP000199287"/>
    </source>
</evidence>
<comment type="similarity">
    <text evidence="5">Belongs to the class-II pyridoxal-phosphate-dependent aminotransferase family. MalY/PatB cystathionine beta-lyase subfamily.</text>
</comment>
<evidence type="ECO:0000313" key="7">
    <source>
        <dbReference type="EMBL" id="SFH99561.1"/>
    </source>
</evidence>
<keyword evidence="3" id="KW-0663">Pyridoxal phosphate</keyword>
<sequence>MMKTNFDEIVERRHSGSLKWDGIEERLGIKEKDLLPMWVADMDFKTPATVREAISEKLQHGVLGYAGSYDTYYESVLDWMKERYQWTPQKDWMVHGGNLVSVLTRLIRVYSNPGDKVLIQPPVYGSFRNLIKSNHREVVENPLQQTKNGYEIDFIDFEKKLQEQVSLFLLCSPHNPVGRVWSYEELEKMGSLCKKYNVLVIADEVHADLTFKNKKHIPFLAVDKAFEENGILCTAPHKAFNLAGLEISSTFIPSAERRDRYTKEMLRDGYNKPNLLGVTAAEAAYRRGGKWLEEVVDYIEKNHQYLQERLRQEMPPLHVTEAEAGYLAWIDCRKSGYEAETLNKAFIKKGKLLLSNGTGFGTGGEGFFRMNLACPRSVLQEGVSRLLRSFD</sequence>
<proteinExistence type="inferred from homology"/>
<protein>
    <recommendedName>
        <fullName evidence="2">cysteine-S-conjugate beta-lyase</fullName>
        <ecNumber evidence="2">4.4.1.13</ecNumber>
    </recommendedName>
</protein>
<dbReference type="Pfam" id="PF00155">
    <property type="entry name" value="Aminotran_1_2"/>
    <property type="match status" value="1"/>
</dbReference>
<dbReference type="NCBIfam" id="TIGR04350">
    <property type="entry name" value="C_S_lyase_PatB"/>
    <property type="match status" value="1"/>
</dbReference>
<dbReference type="Gene3D" id="3.90.1150.10">
    <property type="entry name" value="Aspartate Aminotransferase, domain 1"/>
    <property type="match status" value="1"/>
</dbReference>